<keyword evidence="2" id="KW-1185">Reference proteome</keyword>
<evidence type="ECO:0008006" key="3">
    <source>
        <dbReference type="Google" id="ProtNLM"/>
    </source>
</evidence>
<comment type="caution">
    <text evidence="1">The sequence shown here is derived from an EMBL/GenBank/DDBJ whole genome shotgun (WGS) entry which is preliminary data.</text>
</comment>
<dbReference type="InterPro" id="IPR008974">
    <property type="entry name" value="TRAF-like"/>
</dbReference>
<dbReference type="Gene3D" id="2.60.210.10">
    <property type="entry name" value="Apoptosis, Tumor Necrosis Factor Receptor Associated Protein 2, Chain A"/>
    <property type="match status" value="1"/>
</dbReference>
<protein>
    <recommendedName>
        <fullName evidence="3">MATH domain-containing protein</fullName>
    </recommendedName>
</protein>
<proteinExistence type="predicted"/>
<dbReference type="Proteomes" id="UP000623129">
    <property type="component" value="Unassembled WGS sequence"/>
</dbReference>
<organism evidence="1 2">
    <name type="scientific">Carex littledalei</name>
    <dbReference type="NCBI Taxonomy" id="544730"/>
    <lineage>
        <taxon>Eukaryota</taxon>
        <taxon>Viridiplantae</taxon>
        <taxon>Streptophyta</taxon>
        <taxon>Embryophyta</taxon>
        <taxon>Tracheophyta</taxon>
        <taxon>Spermatophyta</taxon>
        <taxon>Magnoliopsida</taxon>
        <taxon>Liliopsida</taxon>
        <taxon>Poales</taxon>
        <taxon>Cyperaceae</taxon>
        <taxon>Cyperoideae</taxon>
        <taxon>Cariceae</taxon>
        <taxon>Carex</taxon>
        <taxon>Carex subgen. Euthyceras</taxon>
    </lineage>
</organism>
<dbReference type="SUPFAM" id="SSF49599">
    <property type="entry name" value="TRAF domain-like"/>
    <property type="match status" value="1"/>
</dbReference>
<dbReference type="EMBL" id="SWLB01000020">
    <property type="protein sequence ID" value="KAF3325370.1"/>
    <property type="molecule type" value="Genomic_DNA"/>
</dbReference>
<dbReference type="AlphaFoldDB" id="A0A833QI05"/>
<gene>
    <name evidence="1" type="ORF">FCM35_KLT10441</name>
</gene>
<evidence type="ECO:0000313" key="2">
    <source>
        <dbReference type="Proteomes" id="UP000623129"/>
    </source>
</evidence>
<dbReference type="InterPro" id="IPR002083">
    <property type="entry name" value="MATH/TRAF_dom"/>
</dbReference>
<reference evidence="1" key="1">
    <citation type="submission" date="2020-01" db="EMBL/GenBank/DDBJ databases">
        <title>Genome sequence of Kobresia littledalei, the first chromosome-level genome in the family Cyperaceae.</title>
        <authorList>
            <person name="Qu G."/>
        </authorList>
    </citation>
    <scope>NUCLEOTIDE SEQUENCE</scope>
    <source>
        <strain evidence="1">C.B.Clarke</strain>
        <tissue evidence="1">Leaf</tissue>
    </source>
</reference>
<name>A0A833QI05_9POAL</name>
<evidence type="ECO:0000313" key="1">
    <source>
        <dbReference type="EMBL" id="KAF3325370.1"/>
    </source>
</evidence>
<sequence>MKSTASAKDVLVMDPIQTEKEVICDMETLSTVYRANIKGYSQFQFCPHDFTIDCGKFDLAGHRWSVYYYPNAFVLGRMVILHIRLLTYTTNSLKVDIQINLIAPNGRRLAVAERKHTYFSNNNVVVLPLIRKSILDSSEYVKEDCLSFECIMSTTKWAAPEEVKKKQQSAIPSSNSQ</sequence>
<dbReference type="CDD" id="cd00121">
    <property type="entry name" value="MATH"/>
    <property type="match status" value="1"/>
</dbReference>
<accession>A0A833QI05</accession>